<dbReference type="Pfam" id="PF13495">
    <property type="entry name" value="Phage_int_SAM_4"/>
    <property type="match status" value="1"/>
</dbReference>
<dbReference type="GO" id="GO:0006310">
    <property type="term" value="P:DNA recombination"/>
    <property type="evidence" value="ECO:0007669"/>
    <property type="project" value="UniProtKB-KW"/>
</dbReference>
<dbReference type="InterPro" id="IPR044068">
    <property type="entry name" value="CB"/>
</dbReference>
<protein>
    <submittedName>
        <fullName evidence="8">Site-specific integrase</fullName>
    </submittedName>
</protein>
<accession>A0A7X6MG45</accession>
<evidence type="ECO:0000256" key="3">
    <source>
        <dbReference type="ARBA" id="ARBA00023125"/>
    </source>
</evidence>
<dbReference type="Pfam" id="PF00589">
    <property type="entry name" value="Phage_integrase"/>
    <property type="match status" value="1"/>
</dbReference>
<keyword evidence="9" id="KW-1185">Reference proteome</keyword>
<keyword evidence="2" id="KW-0229">DNA integration</keyword>
<dbReference type="GO" id="GO:0003677">
    <property type="term" value="F:DNA binding"/>
    <property type="evidence" value="ECO:0007669"/>
    <property type="project" value="UniProtKB-UniRule"/>
</dbReference>
<dbReference type="SUPFAM" id="SSF56349">
    <property type="entry name" value="DNA breaking-rejoining enzymes"/>
    <property type="match status" value="1"/>
</dbReference>
<keyword evidence="4" id="KW-0233">DNA recombination</keyword>
<dbReference type="GO" id="GO:0015074">
    <property type="term" value="P:DNA integration"/>
    <property type="evidence" value="ECO:0007669"/>
    <property type="project" value="InterPro"/>
</dbReference>
<comment type="similarity">
    <text evidence="1">Belongs to the 'phage' integrase family.</text>
</comment>
<dbReference type="InterPro" id="IPR002104">
    <property type="entry name" value="Integrase_catalytic"/>
</dbReference>
<evidence type="ECO:0000259" key="6">
    <source>
        <dbReference type="PROSITE" id="PS51898"/>
    </source>
</evidence>
<dbReference type="Gene3D" id="1.10.443.10">
    <property type="entry name" value="Intergrase catalytic core"/>
    <property type="match status" value="1"/>
</dbReference>
<feature type="domain" description="Tyr recombinase" evidence="6">
    <location>
        <begin position="175"/>
        <end position="361"/>
    </location>
</feature>
<evidence type="ECO:0000259" key="7">
    <source>
        <dbReference type="PROSITE" id="PS51900"/>
    </source>
</evidence>
<proteinExistence type="inferred from homology"/>
<dbReference type="Proteomes" id="UP000553209">
    <property type="component" value="Unassembled WGS sequence"/>
</dbReference>
<dbReference type="InterPro" id="IPR011010">
    <property type="entry name" value="DNA_brk_join_enz"/>
</dbReference>
<dbReference type="RefSeq" id="WP_061082375.1">
    <property type="nucleotide sequence ID" value="NZ_JAAXPG010000021.1"/>
</dbReference>
<dbReference type="InterPro" id="IPR010998">
    <property type="entry name" value="Integrase_recombinase_N"/>
</dbReference>
<evidence type="ECO:0000256" key="1">
    <source>
        <dbReference type="ARBA" id="ARBA00008857"/>
    </source>
</evidence>
<dbReference type="InterPro" id="IPR050090">
    <property type="entry name" value="Tyrosine_recombinase_XerCD"/>
</dbReference>
<comment type="caution">
    <text evidence="8">The sequence shown here is derived from an EMBL/GenBank/DDBJ whole genome shotgun (WGS) entry which is preliminary data.</text>
</comment>
<keyword evidence="3 5" id="KW-0238">DNA-binding</keyword>
<gene>
    <name evidence="8" type="ORF">HGB44_21005</name>
</gene>
<dbReference type="EMBL" id="JAAXPG010000021">
    <property type="protein sequence ID" value="NKZ00128.1"/>
    <property type="molecule type" value="Genomic_DNA"/>
</dbReference>
<dbReference type="AlphaFoldDB" id="A0A7X6MG45"/>
<dbReference type="PANTHER" id="PTHR30349">
    <property type="entry name" value="PHAGE INTEGRASE-RELATED"/>
    <property type="match status" value="1"/>
</dbReference>
<feature type="domain" description="Core-binding (CB)" evidence="7">
    <location>
        <begin position="71"/>
        <end position="154"/>
    </location>
</feature>
<dbReference type="PROSITE" id="PS51898">
    <property type="entry name" value="TYR_RECOMBINASE"/>
    <property type="match status" value="1"/>
</dbReference>
<evidence type="ECO:0000313" key="8">
    <source>
        <dbReference type="EMBL" id="NKZ00128.1"/>
    </source>
</evidence>
<dbReference type="InterPro" id="IPR004107">
    <property type="entry name" value="Integrase_SAM-like_N"/>
</dbReference>
<reference evidence="8 9" key="1">
    <citation type="submission" date="2020-04" db="EMBL/GenBank/DDBJ databases">
        <title>MicrobeNet Type strains.</title>
        <authorList>
            <person name="Nicholson A.C."/>
        </authorList>
    </citation>
    <scope>NUCLEOTIDE SEQUENCE [LARGE SCALE GENOMIC DNA]</scope>
    <source>
        <strain evidence="8 9">ATCC 23612</strain>
    </source>
</reference>
<evidence type="ECO:0000256" key="4">
    <source>
        <dbReference type="ARBA" id="ARBA00023172"/>
    </source>
</evidence>
<sequence>MARVRDLWKTRDGKKTTRYGKGKRYLAVWMGPDGKEATEAFRRKIDAENHGSVMEADRLRGVYVDPRAGRITLSEYAETRWLPQLVHVSENTRETYDRHLRHRVYAAFGGREVGSITRADAKSFVARMTADPGLSASTVHTAFATLRILMQAAVDDEIITANPCSRVKLPKLSDRVIDPLPVNAVLALAEEISPRYRVAVFLGAGAGLRRGEALGLTVPRINFTKRHVDVRLQAQKGKLVELKTKYSRRMVPVDDLVLEEVQRHMELYEPAPGQVLISNTWKAVAKPSAFNSAWSKAVAKAGLPQGTRFHDLRHFYASALIAAGVNPKAIQHRMGHASITETFDTYGHLFPDHEELGRGAIDLLLRSG</sequence>
<dbReference type="Gene3D" id="1.10.150.130">
    <property type="match status" value="1"/>
</dbReference>
<dbReference type="CDD" id="cd01189">
    <property type="entry name" value="INT_ICEBs1_C_like"/>
    <property type="match status" value="1"/>
</dbReference>
<dbReference type="PANTHER" id="PTHR30349:SF64">
    <property type="entry name" value="PROPHAGE INTEGRASE INTD-RELATED"/>
    <property type="match status" value="1"/>
</dbReference>
<dbReference type="PROSITE" id="PS51900">
    <property type="entry name" value="CB"/>
    <property type="match status" value="1"/>
</dbReference>
<evidence type="ECO:0000313" key="9">
    <source>
        <dbReference type="Proteomes" id="UP000553209"/>
    </source>
</evidence>
<name>A0A7X6MG45_9ACTN</name>
<dbReference type="InterPro" id="IPR013762">
    <property type="entry name" value="Integrase-like_cat_sf"/>
</dbReference>
<organism evidence="8 9">
    <name type="scientific">Nocardiopsis alborubida</name>
    <dbReference type="NCBI Taxonomy" id="146802"/>
    <lineage>
        <taxon>Bacteria</taxon>
        <taxon>Bacillati</taxon>
        <taxon>Actinomycetota</taxon>
        <taxon>Actinomycetes</taxon>
        <taxon>Streptosporangiales</taxon>
        <taxon>Nocardiopsidaceae</taxon>
        <taxon>Nocardiopsis</taxon>
    </lineage>
</organism>
<evidence type="ECO:0000256" key="2">
    <source>
        <dbReference type="ARBA" id="ARBA00022908"/>
    </source>
</evidence>
<evidence type="ECO:0000256" key="5">
    <source>
        <dbReference type="PROSITE-ProRule" id="PRU01248"/>
    </source>
</evidence>